<dbReference type="PROSITE" id="PS50911">
    <property type="entry name" value="CHAP"/>
    <property type="match status" value="1"/>
</dbReference>
<reference evidence="2 3" key="1">
    <citation type="submission" date="2015-03" db="EMBL/GenBank/DDBJ databases">
        <authorList>
            <person name="Krishnan R."/>
            <person name="Midha S."/>
            <person name="Patil P.B."/>
            <person name="Rameshkumar N."/>
        </authorList>
    </citation>
    <scope>NUCLEOTIDE SEQUENCE [LARGE SCALE GENOMIC DNA]</scope>
    <source>
        <strain evidence="2 3">L1E11</strain>
    </source>
</reference>
<evidence type="ECO:0000259" key="1">
    <source>
        <dbReference type="PROSITE" id="PS50911"/>
    </source>
</evidence>
<dbReference type="EMBL" id="LAPT01000005">
    <property type="protein sequence ID" value="PXF32948.1"/>
    <property type="molecule type" value="Genomic_DNA"/>
</dbReference>
<organism evidence="2 3">
    <name type="scientific">Pokkaliibacter plantistimulans</name>
    <dbReference type="NCBI Taxonomy" id="1635171"/>
    <lineage>
        <taxon>Bacteria</taxon>
        <taxon>Pseudomonadati</taxon>
        <taxon>Pseudomonadota</taxon>
        <taxon>Gammaproteobacteria</taxon>
        <taxon>Oceanospirillales</taxon>
        <taxon>Balneatrichaceae</taxon>
        <taxon>Pokkaliibacter</taxon>
    </lineage>
</organism>
<name>A0ABX5M5E2_9GAMM</name>
<proteinExistence type="predicted"/>
<gene>
    <name evidence="2" type="ORF">WH50_01610</name>
</gene>
<protein>
    <submittedName>
        <fullName evidence="2">Amidase</fullName>
    </submittedName>
</protein>
<dbReference type="PANTHER" id="PTHR30094">
    <property type="entry name" value="BIFUNCTIONAL GLUTATHIONYLSPERMIDINE SYNTHETASE/AMIDASE-RELATED"/>
    <property type="match status" value="1"/>
</dbReference>
<accession>A0ABX5M5E2</accession>
<dbReference type="InterPro" id="IPR051705">
    <property type="entry name" value="Gsp_Synthetase/Amidase"/>
</dbReference>
<dbReference type="InterPro" id="IPR007921">
    <property type="entry name" value="CHAP_dom"/>
</dbReference>
<dbReference type="PANTHER" id="PTHR30094:SF0">
    <property type="entry name" value="BIFUNCTIONAL GLUTATHIONYLSPERMIDINE SYNTHETASE_AMIDASE-RELATED"/>
    <property type="match status" value="1"/>
</dbReference>
<dbReference type="Proteomes" id="UP000248090">
    <property type="component" value="Unassembled WGS sequence"/>
</dbReference>
<dbReference type="SUPFAM" id="SSF54001">
    <property type="entry name" value="Cysteine proteinases"/>
    <property type="match status" value="1"/>
</dbReference>
<evidence type="ECO:0000313" key="2">
    <source>
        <dbReference type="EMBL" id="PXF32948.1"/>
    </source>
</evidence>
<evidence type="ECO:0000313" key="3">
    <source>
        <dbReference type="Proteomes" id="UP000248090"/>
    </source>
</evidence>
<feature type="domain" description="Peptidase C51" evidence="1">
    <location>
        <begin position="43"/>
        <end position="179"/>
    </location>
</feature>
<keyword evidence="3" id="KW-1185">Reference proteome</keyword>
<dbReference type="Gene3D" id="3.90.1720.10">
    <property type="entry name" value="endopeptidase domain like (from Nostoc punctiforme)"/>
    <property type="match status" value="1"/>
</dbReference>
<dbReference type="Pfam" id="PF05257">
    <property type="entry name" value="CHAP"/>
    <property type="match status" value="1"/>
</dbReference>
<comment type="caution">
    <text evidence="2">The sequence shown here is derived from an EMBL/GenBank/DDBJ whole genome shotgun (WGS) entry which is preliminary data.</text>
</comment>
<sequence>MTLPILLSILAGETYYYVTKTNLNSDISVGFIIDDFNGVKVYFNGGVNNSSGRNLTSDNYNLGIKYQCVEFIKRYYYQRFNHKMPDSMGNAKDYFNAKIDDGVINPQRGLLQYKNGSNSKPQVDDIIVFAPSLLNPYGHVAIVSSVFPNTIQIVQQNPGPFASSRAVFTIEKQNGGWVINGKHVLGWLRLPTPAQT</sequence>
<dbReference type="InterPro" id="IPR038765">
    <property type="entry name" value="Papain-like_cys_pep_sf"/>
</dbReference>